<protein>
    <submittedName>
        <fullName evidence="1">Uncharacterized protein</fullName>
    </submittedName>
</protein>
<dbReference type="AlphaFoldDB" id="A0A2H3AK44"/>
<evidence type="ECO:0000313" key="2">
    <source>
        <dbReference type="Proteomes" id="UP000218334"/>
    </source>
</evidence>
<sequence length="71" mass="7912">MNRVVIVAYLFYHKHLEWVPVCSLPDDTGKVAPVSGVRTLINPLTWEEPVDAVNVSCAKDQYQLCALMGIP</sequence>
<keyword evidence="2" id="KW-1185">Reference proteome</keyword>
<reference evidence="2" key="1">
    <citation type="journal article" date="2017" name="Nat. Ecol. Evol.">
        <title>Genome expansion and lineage-specific genetic innovations in the forest pathogenic fungi Armillaria.</title>
        <authorList>
            <person name="Sipos G."/>
            <person name="Prasanna A.N."/>
            <person name="Walter M.C."/>
            <person name="O'Connor E."/>
            <person name="Balint B."/>
            <person name="Krizsan K."/>
            <person name="Kiss B."/>
            <person name="Hess J."/>
            <person name="Varga T."/>
            <person name="Slot J."/>
            <person name="Riley R."/>
            <person name="Boka B."/>
            <person name="Rigling D."/>
            <person name="Barry K."/>
            <person name="Lee J."/>
            <person name="Mihaltcheva S."/>
            <person name="LaButti K."/>
            <person name="Lipzen A."/>
            <person name="Waldron R."/>
            <person name="Moloney N.M."/>
            <person name="Sperisen C."/>
            <person name="Kredics L."/>
            <person name="Vagvoelgyi C."/>
            <person name="Patrignani A."/>
            <person name="Fitzpatrick D."/>
            <person name="Nagy I."/>
            <person name="Doyle S."/>
            <person name="Anderson J.B."/>
            <person name="Grigoriev I.V."/>
            <person name="Gueldener U."/>
            <person name="Muensterkoetter M."/>
            <person name="Nagy L.G."/>
        </authorList>
    </citation>
    <scope>NUCLEOTIDE SEQUENCE [LARGE SCALE GENOMIC DNA]</scope>
    <source>
        <strain evidence="2">28-4</strain>
    </source>
</reference>
<proteinExistence type="predicted"/>
<accession>A0A2H3AK44</accession>
<gene>
    <name evidence="1" type="ORF">ARMSODRAFT_967022</name>
</gene>
<dbReference type="Proteomes" id="UP000218334">
    <property type="component" value="Unassembled WGS sequence"/>
</dbReference>
<evidence type="ECO:0000313" key="1">
    <source>
        <dbReference type="EMBL" id="PBK59251.1"/>
    </source>
</evidence>
<name>A0A2H3AK44_9AGAR</name>
<dbReference type="EMBL" id="KZ293508">
    <property type="protein sequence ID" value="PBK59251.1"/>
    <property type="molecule type" value="Genomic_DNA"/>
</dbReference>
<organism evidence="1 2">
    <name type="scientific">Armillaria solidipes</name>
    <dbReference type="NCBI Taxonomy" id="1076256"/>
    <lineage>
        <taxon>Eukaryota</taxon>
        <taxon>Fungi</taxon>
        <taxon>Dikarya</taxon>
        <taxon>Basidiomycota</taxon>
        <taxon>Agaricomycotina</taxon>
        <taxon>Agaricomycetes</taxon>
        <taxon>Agaricomycetidae</taxon>
        <taxon>Agaricales</taxon>
        <taxon>Marasmiineae</taxon>
        <taxon>Physalacriaceae</taxon>
        <taxon>Armillaria</taxon>
    </lineage>
</organism>